<keyword evidence="4" id="KW-0547">Nucleotide-binding</keyword>
<proteinExistence type="inferred from homology"/>
<dbReference type="Gene3D" id="3.40.50.300">
    <property type="entry name" value="P-loop containing nucleotide triphosphate hydrolases"/>
    <property type="match status" value="1"/>
</dbReference>
<dbReference type="Pfam" id="PF11987">
    <property type="entry name" value="IF-2"/>
    <property type="match status" value="1"/>
</dbReference>
<comment type="similarity">
    <text evidence="1 8">Belongs to the TRAFAC class translation factor GTPase superfamily. Classic translation factor GTPase family. IF-2 subfamily.</text>
</comment>
<dbReference type="Pfam" id="PF04760">
    <property type="entry name" value="IF2_N"/>
    <property type="match status" value="1"/>
</dbReference>
<sequence length="667" mass="73083">MNVTELARRLKVPTKELLEKLPELGISLGKRAIKVNEKEAQNIMYAWRDYKRKELVQRKHREQQEKEERRKTRLEATSGKAIELPTVMSVREFAELLEVPLTEVMKELMTAGVFASINERLDFDTAAIVAGDLGFNVTNVDKHEEDAEQAGEVSRLEEVLSEAHGEDRAPVIVVMGHVDHGKTKLLDAIRETDVVATEAGGITQHIGAYQVERHNQMITFIDTPGHEAFTVMRSRGAQVADIAILVVAADDGVQPQTREAISIIKSAGIPMVVAINKIDKPEANIEKVKRELSELNLLTEDWGGTVQMVPISAKQGKNIDDLLDAVLLVYEVEKENIRANPNRAGIGTIIESHVDKGRGPVATVLIQSGTLKVGDTLGVRGANYGRVRSMRDYKSDEIASAGPSVPVQVLGWKVAPVVGDIMEVASAATLEKKAKSKMKSSSMKEMTSVLHAATADEEEGGKKILNIILKADVLGSVEAIMGLFDRIKDEAVGVRVVSKALGNVTEADVIRAAGTGAVVIGFHVNVPPAVQEAAREKRVEILTYDIIYKMFEDTVARLQSLMADDVEIEEVGRMEVLAFFKKLPDGFIAGGRIAKGKVTAGTSMRIWRHDELIGDGDIKEVRIGKEVVTDAVKNQEAGIQYTGKTKVEVGDILEIYRELHKGRKLIV</sequence>
<dbReference type="InterPro" id="IPR015760">
    <property type="entry name" value="TIF_IF2"/>
</dbReference>
<dbReference type="GO" id="GO:0003743">
    <property type="term" value="F:translation initiation factor activity"/>
    <property type="evidence" value="ECO:0007669"/>
    <property type="project" value="UniProtKB-UniRule"/>
</dbReference>
<dbReference type="EMBL" id="MGET01000027">
    <property type="protein sequence ID" value="OGL89694.1"/>
    <property type="molecule type" value="Genomic_DNA"/>
</dbReference>
<evidence type="ECO:0000256" key="6">
    <source>
        <dbReference type="ARBA" id="ARBA00023134"/>
    </source>
</evidence>
<evidence type="ECO:0000313" key="11">
    <source>
        <dbReference type="Proteomes" id="UP000177574"/>
    </source>
</evidence>
<dbReference type="GO" id="GO:0005525">
    <property type="term" value="F:GTP binding"/>
    <property type="evidence" value="ECO:0007669"/>
    <property type="project" value="UniProtKB-KW"/>
</dbReference>
<dbReference type="Pfam" id="PF22042">
    <property type="entry name" value="EF-G_D2"/>
    <property type="match status" value="1"/>
</dbReference>
<dbReference type="FunFam" id="3.40.50.300:FF:000019">
    <property type="entry name" value="Translation initiation factor IF-2"/>
    <property type="match status" value="1"/>
</dbReference>
<dbReference type="InterPro" id="IPR044145">
    <property type="entry name" value="IF2_II"/>
</dbReference>
<accession>A0A1F7VI57</accession>
<dbReference type="Gene3D" id="2.40.30.10">
    <property type="entry name" value="Translation factors"/>
    <property type="match status" value="2"/>
</dbReference>
<dbReference type="InterPro" id="IPR036925">
    <property type="entry name" value="TIF_IF2_dom3_sf"/>
</dbReference>
<dbReference type="InterPro" id="IPR000795">
    <property type="entry name" value="T_Tr_GTP-bd_dom"/>
</dbReference>
<dbReference type="AlphaFoldDB" id="A0A1F7VI57"/>
<dbReference type="HAMAP" id="MF_00100_B">
    <property type="entry name" value="IF_2_B"/>
    <property type="match status" value="1"/>
</dbReference>
<dbReference type="SUPFAM" id="SSF50447">
    <property type="entry name" value="Translation proteins"/>
    <property type="match status" value="2"/>
</dbReference>
<dbReference type="InterPro" id="IPR005225">
    <property type="entry name" value="Small_GTP-bd"/>
</dbReference>
<evidence type="ECO:0000256" key="1">
    <source>
        <dbReference type="ARBA" id="ARBA00007733"/>
    </source>
</evidence>
<dbReference type="Pfam" id="PF00009">
    <property type="entry name" value="GTP_EFTU"/>
    <property type="match status" value="1"/>
</dbReference>
<comment type="function">
    <text evidence="8">One of the essential components for the initiation of protein synthesis. Protects formylmethionyl-tRNA from spontaneous hydrolysis and promotes its binding to the 30S ribosomal subunits. Also involved in the hydrolysis of GTP during the formation of the 70S ribosomal complex.</text>
</comment>
<protein>
    <recommendedName>
        <fullName evidence="2 7">Translation initiation factor IF-2</fullName>
    </recommendedName>
</protein>
<dbReference type="InterPro" id="IPR009000">
    <property type="entry name" value="Transl_B-barrel_sf"/>
</dbReference>
<dbReference type="GO" id="GO:0005737">
    <property type="term" value="C:cytoplasm"/>
    <property type="evidence" value="ECO:0007669"/>
    <property type="project" value="UniProtKB-UniRule"/>
</dbReference>
<dbReference type="InterPro" id="IPR053905">
    <property type="entry name" value="EF-G-like_DII"/>
</dbReference>
<evidence type="ECO:0000256" key="7">
    <source>
        <dbReference type="NCBIfam" id="TIGR00487"/>
    </source>
</evidence>
<dbReference type="FunFam" id="3.40.50.10050:FF:000001">
    <property type="entry name" value="Translation initiation factor IF-2"/>
    <property type="match status" value="1"/>
</dbReference>
<organism evidence="10 11">
    <name type="scientific">Candidatus Uhrbacteria bacterium RIFCSPLOWO2_02_FULL_53_10</name>
    <dbReference type="NCBI Taxonomy" id="1802411"/>
    <lineage>
        <taxon>Bacteria</taxon>
        <taxon>Candidatus Uhriibacteriota</taxon>
    </lineage>
</organism>
<comment type="caution">
    <text evidence="10">The sequence shown here is derived from an EMBL/GenBank/DDBJ whole genome shotgun (WGS) entry which is preliminary data.</text>
</comment>
<feature type="domain" description="Tr-type G" evidence="9">
    <location>
        <begin position="167"/>
        <end position="335"/>
    </location>
</feature>
<dbReference type="InterPro" id="IPR006847">
    <property type="entry name" value="IF2_N"/>
</dbReference>
<dbReference type="InterPro" id="IPR027417">
    <property type="entry name" value="P-loop_NTPase"/>
</dbReference>
<evidence type="ECO:0000256" key="8">
    <source>
        <dbReference type="RuleBase" id="RU000644"/>
    </source>
</evidence>
<keyword evidence="6" id="KW-0342">GTP-binding</keyword>
<feature type="non-terminal residue" evidence="10">
    <location>
        <position position="667"/>
    </location>
</feature>
<evidence type="ECO:0000256" key="2">
    <source>
        <dbReference type="ARBA" id="ARBA00020675"/>
    </source>
</evidence>
<evidence type="ECO:0000256" key="5">
    <source>
        <dbReference type="ARBA" id="ARBA00022917"/>
    </source>
</evidence>
<dbReference type="SUPFAM" id="SSF52540">
    <property type="entry name" value="P-loop containing nucleoside triphosphate hydrolases"/>
    <property type="match status" value="1"/>
</dbReference>
<dbReference type="NCBIfam" id="TIGR00231">
    <property type="entry name" value="small_GTP"/>
    <property type="match status" value="1"/>
</dbReference>
<dbReference type="Gene3D" id="3.40.50.10050">
    <property type="entry name" value="Translation initiation factor IF- 2, domain 3"/>
    <property type="match status" value="1"/>
</dbReference>
<name>A0A1F7VI57_9BACT</name>
<dbReference type="PANTHER" id="PTHR43381">
    <property type="entry name" value="TRANSLATION INITIATION FACTOR IF-2-RELATED"/>
    <property type="match status" value="1"/>
</dbReference>
<reference evidence="10 11" key="1">
    <citation type="journal article" date="2016" name="Nat. Commun.">
        <title>Thousands of microbial genomes shed light on interconnected biogeochemical processes in an aquifer system.</title>
        <authorList>
            <person name="Anantharaman K."/>
            <person name="Brown C.T."/>
            <person name="Hug L.A."/>
            <person name="Sharon I."/>
            <person name="Castelle C.J."/>
            <person name="Probst A.J."/>
            <person name="Thomas B.C."/>
            <person name="Singh A."/>
            <person name="Wilkins M.J."/>
            <person name="Karaoz U."/>
            <person name="Brodie E.L."/>
            <person name="Williams K.H."/>
            <person name="Hubbard S.S."/>
            <person name="Banfield J.F."/>
        </authorList>
    </citation>
    <scope>NUCLEOTIDE SEQUENCE [LARGE SCALE GENOMIC DNA]</scope>
</reference>
<evidence type="ECO:0000256" key="3">
    <source>
        <dbReference type="ARBA" id="ARBA00022540"/>
    </source>
</evidence>
<dbReference type="PROSITE" id="PS51722">
    <property type="entry name" value="G_TR_2"/>
    <property type="match status" value="1"/>
</dbReference>
<dbReference type="Proteomes" id="UP000177574">
    <property type="component" value="Unassembled WGS sequence"/>
</dbReference>
<dbReference type="CDD" id="cd01887">
    <property type="entry name" value="IF2_eIF5B"/>
    <property type="match status" value="1"/>
</dbReference>
<dbReference type="GO" id="GO:0003924">
    <property type="term" value="F:GTPase activity"/>
    <property type="evidence" value="ECO:0007669"/>
    <property type="project" value="InterPro"/>
</dbReference>
<evidence type="ECO:0000259" key="9">
    <source>
        <dbReference type="PROSITE" id="PS51722"/>
    </source>
</evidence>
<dbReference type="InterPro" id="IPR000178">
    <property type="entry name" value="TF_IF2_bacterial-like"/>
</dbReference>
<evidence type="ECO:0000313" key="10">
    <source>
        <dbReference type="EMBL" id="OGL89694.1"/>
    </source>
</evidence>
<evidence type="ECO:0000256" key="4">
    <source>
        <dbReference type="ARBA" id="ARBA00022741"/>
    </source>
</evidence>
<dbReference type="NCBIfam" id="TIGR00487">
    <property type="entry name" value="IF-2"/>
    <property type="match status" value="1"/>
</dbReference>
<dbReference type="CDD" id="cd03702">
    <property type="entry name" value="IF2_mtIF2_II"/>
    <property type="match status" value="1"/>
</dbReference>
<keyword evidence="5 8" id="KW-0648">Protein biosynthesis</keyword>
<dbReference type="InterPro" id="IPR023115">
    <property type="entry name" value="TIF_IF2_dom3"/>
</dbReference>
<keyword evidence="3 8" id="KW-0396">Initiation factor</keyword>
<gene>
    <name evidence="10" type="ORF">A3I45_02995</name>
</gene>
<dbReference type="SUPFAM" id="SSF52156">
    <property type="entry name" value="Initiation factor IF2/eIF5b, domain 3"/>
    <property type="match status" value="1"/>
</dbReference>
<dbReference type="PANTHER" id="PTHR43381:SF4">
    <property type="entry name" value="EUKARYOTIC TRANSLATION INITIATION FACTOR 5B"/>
    <property type="match status" value="1"/>
</dbReference>